<reference evidence="2" key="1">
    <citation type="submission" date="2020-06" db="EMBL/GenBank/DDBJ databases">
        <title>WGS assembly of Ceratodon purpureus strain R40.</title>
        <authorList>
            <person name="Carey S.B."/>
            <person name="Jenkins J."/>
            <person name="Shu S."/>
            <person name="Lovell J.T."/>
            <person name="Sreedasyam A."/>
            <person name="Maumus F."/>
            <person name="Tiley G.P."/>
            <person name="Fernandez-Pozo N."/>
            <person name="Barry K."/>
            <person name="Chen C."/>
            <person name="Wang M."/>
            <person name="Lipzen A."/>
            <person name="Daum C."/>
            <person name="Saski C.A."/>
            <person name="Payton A.C."/>
            <person name="Mcbreen J.C."/>
            <person name="Conrad R.E."/>
            <person name="Kollar L.M."/>
            <person name="Olsson S."/>
            <person name="Huttunen S."/>
            <person name="Landis J.B."/>
            <person name="Wickett N.J."/>
            <person name="Johnson M.G."/>
            <person name="Rensing S.A."/>
            <person name="Grimwood J."/>
            <person name="Schmutz J."/>
            <person name="Mcdaniel S.F."/>
        </authorList>
    </citation>
    <scope>NUCLEOTIDE SEQUENCE</scope>
    <source>
        <strain evidence="2">R40</strain>
    </source>
</reference>
<feature type="region of interest" description="Disordered" evidence="1">
    <location>
        <begin position="1"/>
        <end position="148"/>
    </location>
</feature>
<evidence type="ECO:0000313" key="3">
    <source>
        <dbReference type="EMBL" id="KAG0589838.1"/>
    </source>
</evidence>
<feature type="compositionally biased region" description="Polar residues" evidence="1">
    <location>
        <begin position="65"/>
        <end position="83"/>
    </location>
</feature>
<dbReference type="Proteomes" id="UP000822688">
    <property type="component" value="Chromosome 8"/>
</dbReference>
<feature type="compositionally biased region" description="Polar residues" evidence="1">
    <location>
        <begin position="11"/>
        <end position="22"/>
    </location>
</feature>
<name>A0A8T0H7Z1_CERPU</name>
<dbReference type="AlphaFoldDB" id="A0A8T0H7Z1"/>
<evidence type="ECO:0000313" key="4">
    <source>
        <dbReference type="Proteomes" id="UP000822688"/>
    </source>
</evidence>
<feature type="compositionally biased region" description="Basic and acidic residues" evidence="1">
    <location>
        <begin position="1"/>
        <end position="10"/>
    </location>
</feature>
<keyword evidence="4" id="KW-1185">Reference proteome</keyword>
<feature type="compositionally biased region" description="Polar residues" evidence="1">
    <location>
        <begin position="118"/>
        <end position="130"/>
    </location>
</feature>
<evidence type="ECO:0000256" key="1">
    <source>
        <dbReference type="SAM" id="MobiDB-lite"/>
    </source>
</evidence>
<feature type="compositionally biased region" description="Basic and acidic residues" evidence="1">
    <location>
        <begin position="132"/>
        <end position="148"/>
    </location>
</feature>
<dbReference type="EMBL" id="CM026421">
    <property type="protein sequence ID" value="KAG0589838.1"/>
    <property type="molecule type" value="Genomic_DNA"/>
</dbReference>
<protein>
    <submittedName>
        <fullName evidence="2">Uncharacterized protein</fullName>
    </submittedName>
</protein>
<dbReference type="Proteomes" id="UP000822688">
    <property type="component" value="Chromosome 1"/>
</dbReference>
<evidence type="ECO:0000313" key="2">
    <source>
        <dbReference type="EMBL" id="KAG0565202.1"/>
    </source>
</evidence>
<organism evidence="2 4">
    <name type="scientific">Ceratodon purpureus</name>
    <name type="common">Fire moss</name>
    <name type="synonym">Dicranum purpureum</name>
    <dbReference type="NCBI Taxonomy" id="3225"/>
    <lineage>
        <taxon>Eukaryota</taxon>
        <taxon>Viridiplantae</taxon>
        <taxon>Streptophyta</taxon>
        <taxon>Embryophyta</taxon>
        <taxon>Bryophyta</taxon>
        <taxon>Bryophytina</taxon>
        <taxon>Bryopsida</taxon>
        <taxon>Dicranidae</taxon>
        <taxon>Pseudoditrichales</taxon>
        <taxon>Ditrichaceae</taxon>
        <taxon>Ceratodon</taxon>
    </lineage>
</organism>
<dbReference type="EMBL" id="CM026429">
    <property type="protein sequence ID" value="KAG0565202.1"/>
    <property type="molecule type" value="Genomic_DNA"/>
</dbReference>
<comment type="caution">
    <text evidence="2">The sequence shown here is derived from an EMBL/GenBank/DDBJ whole genome shotgun (WGS) entry which is preliminary data.</text>
</comment>
<gene>
    <name evidence="3" type="ORF">KC19_1G052500</name>
    <name evidence="2" type="ORF">KC19_8G172800</name>
</gene>
<accession>A0A8T0H7Z1</accession>
<proteinExistence type="predicted"/>
<sequence length="148" mass="16653">MSSKRPERTDNTASNRSAPKQTTEMEEIAGQSAPWRDLLRLRIPIMESAAPNPHTSRPPPHAHQLPSQTSTPFAIHHQSNPQCTPNPPSEPKPRTSTPPMRLRNLPIDSHIAKKQTQKRISQTPAPTLPQNDPHRFRPKPTGERDPEK</sequence>